<dbReference type="PANTHER" id="PTHR12825:SF0">
    <property type="entry name" value="VESICLE TRANSPORT PROTEIN SEC20"/>
    <property type="match status" value="1"/>
</dbReference>
<evidence type="ECO:0000313" key="17">
    <source>
        <dbReference type="Proteomes" id="UP001152747"/>
    </source>
</evidence>
<keyword evidence="2 11" id="KW-0813">Transport</keyword>
<protein>
    <recommendedName>
        <fullName evidence="15">Sec20 C-terminal domain-containing protein</fullName>
    </recommendedName>
</protein>
<keyword evidence="8 12" id="KW-0175">Coiled coil</keyword>
<evidence type="ECO:0000256" key="7">
    <source>
        <dbReference type="ARBA" id="ARBA00022989"/>
    </source>
</evidence>
<proteinExistence type="inferred from homology"/>
<keyword evidence="7 14" id="KW-1133">Transmembrane helix</keyword>
<comment type="function">
    <text evidence="11">Involved in transport of proteins from the cis/medial-Golgi to the trans-Golgi network.</text>
</comment>
<evidence type="ECO:0000256" key="10">
    <source>
        <dbReference type="ARBA" id="ARBA00037934"/>
    </source>
</evidence>
<dbReference type="GO" id="GO:0005789">
    <property type="term" value="C:endoplasmic reticulum membrane"/>
    <property type="evidence" value="ECO:0007669"/>
    <property type="project" value="UniProtKB-SubCell"/>
</dbReference>
<organism evidence="16 17">
    <name type="scientific">Caenorhabditis angaria</name>
    <dbReference type="NCBI Taxonomy" id="860376"/>
    <lineage>
        <taxon>Eukaryota</taxon>
        <taxon>Metazoa</taxon>
        <taxon>Ecdysozoa</taxon>
        <taxon>Nematoda</taxon>
        <taxon>Chromadorea</taxon>
        <taxon>Rhabditida</taxon>
        <taxon>Rhabditina</taxon>
        <taxon>Rhabditomorpha</taxon>
        <taxon>Rhabditoidea</taxon>
        <taxon>Rhabditidae</taxon>
        <taxon>Peloderinae</taxon>
        <taxon>Caenorhabditis</taxon>
    </lineage>
</organism>
<dbReference type="GO" id="GO:0006890">
    <property type="term" value="P:retrograde vesicle-mediated transport, Golgi to endoplasmic reticulum"/>
    <property type="evidence" value="ECO:0007669"/>
    <property type="project" value="InterPro"/>
</dbReference>
<dbReference type="GO" id="GO:0015031">
    <property type="term" value="P:protein transport"/>
    <property type="evidence" value="ECO:0007669"/>
    <property type="project" value="UniProtKB-KW"/>
</dbReference>
<evidence type="ECO:0000256" key="2">
    <source>
        <dbReference type="ARBA" id="ARBA00022448"/>
    </source>
</evidence>
<keyword evidence="6 11" id="KW-0653">Protein transport</keyword>
<feature type="domain" description="Sec20 C-terminal" evidence="15">
    <location>
        <begin position="141"/>
        <end position="225"/>
    </location>
</feature>
<gene>
    <name evidence="16" type="ORF">CAMP_LOCUS7954</name>
</gene>
<evidence type="ECO:0000256" key="4">
    <source>
        <dbReference type="ARBA" id="ARBA00022824"/>
    </source>
</evidence>
<keyword evidence="17" id="KW-1185">Reference proteome</keyword>
<dbReference type="Pfam" id="PF03908">
    <property type="entry name" value="Sec20"/>
    <property type="match status" value="1"/>
</dbReference>
<dbReference type="InterPro" id="IPR005606">
    <property type="entry name" value="Sec20"/>
</dbReference>
<dbReference type="EMBL" id="CANHGI010000003">
    <property type="protein sequence ID" value="CAI5445317.1"/>
    <property type="molecule type" value="Genomic_DNA"/>
</dbReference>
<comment type="caution">
    <text evidence="16">The sequence shown here is derived from an EMBL/GenBank/DDBJ whole genome shotgun (WGS) entry which is preliminary data.</text>
</comment>
<evidence type="ECO:0000256" key="1">
    <source>
        <dbReference type="ARBA" id="ARBA00004163"/>
    </source>
</evidence>
<evidence type="ECO:0000256" key="14">
    <source>
        <dbReference type="SAM" id="Phobius"/>
    </source>
</evidence>
<reference evidence="16" key="1">
    <citation type="submission" date="2022-11" db="EMBL/GenBank/DDBJ databases">
        <authorList>
            <person name="Kikuchi T."/>
        </authorList>
    </citation>
    <scope>NUCLEOTIDE SEQUENCE</scope>
    <source>
        <strain evidence="16">PS1010</strain>
    </source>
</reference>
<comment type="similarity">
    <text evidence="10">Belongs to the SEC20 family.</text>
</comment>
<keyword evidence="3 14" id="KW-0812">Transmembrane</keyword>
<comment type="subcellular location">
    <subcellularLocation>
        <location evidence="1">Endoplasmic reticulum membrane</location>
        <topology evidence="1">Single-pass type IV membrane protein</topology>
    </subcellularLocation>
</comment>
<name>A0A9P1ILA8_9PELO</name>
<evidence type="ECO:0000259" key="15">
    <source>
        <dbReference type="Pfam" id="PF03908"/>
    </source>
</evidence>
<sequence length="232" mass="26972">MMNSDRNVEEAHRTHQELNRIYEMSKERIDMIRINGATESKQLVSDVKDVQNLLRSMQIKIGSLKKLGQIMASRQEKQKNEVNIQSHEKQLNQLQMNLRDCSGNVRKEINDEERKLLLHRKSGENGGNSNKKIGSHQERSNRLQDLVSRMSQQVEQGEHAMGSLVHSSTVLGQTHAEFENQSGHIQTGSKLLSKYEQREFTEKILLILAVLLYFAVVYYILQKRVLIRFWIF</sequence>
<keyword evidence="5" id="KW-0931">ER-Golgi transport</keyword>
<feature type="region of interest" description="Disordered" evidence="13">
    <location>
        <begin position="118"/>
        <end position="140"/>
    </location>
</feature>
<evidence type="ECO:0000256" key="8">
    <source>
        <dbReference type="ARBA" id="ARBA00023054"/>
    </source>
</evidence>
<dbReference type="OrthoDB" id="46868at2759"/>
<dbReference type="InterPro" id="IPR056173">
    <property type="entry name" value="Sec20_C"/>
</dbReference>
<evidence type="ECO:0000256" key="3">
    <source>
        <dbReference type="ARBA" id="ARBA00022692"/>
    </source>
</evidence>
<evidence type="ECO:0000256" key="5">
    <source>
        <dbReference type="ARBA" id="ARBA00022892"/>
    </source>
</evidence>
<comment type="similarity">
    <text evidence="11">Belongs to the GOSR2 family.</text>
</comment>
<dbReference type="Proteomes" id="UP001152747">
    <property type="component" value="Unassembled WGS sequence"/>
</dbReference>
<dbReference type="GO" id="GO:0005484">
    <property type="term" value="F:SNAP receptor activity"/>
    <property type="evidence" value="ECO:0007669"/>
    <property type="project" value="InterPro"/>
</dbReference>
<evidence type="ECO:0000256" key="12">
    <source>
        <dbReference type="SAM" id="Coils"/>
    </source>
</evidence>
<dbReference type="InterPro" id="IPR027027">
    <property type="entry name" value="GOSR2/Membrin/Bos1"/>
</dbReference>
<evidence type="ECO:0000256" key="13">
    <source>
        <dbReference type="SAM" id="MobiDB-lite"/>
    </source>
</evidence>
<dbReference type="GO" id="GO:0031201">
    <property type="term" value="C:SNARE complex"/>
    <property type="evidence" value="ECO:0007669"/>
    <property type="project" value="TreeGrafter"/>
</dbReference>
<dbReference type="AlphaFoldDB" id="A0A9P1ILA8"/>
<dbReference type="PANTHER" id="PTHR12825">
    <property type="entry name" value="BNIP1-RELATED"/>
    <property type="match status" value="1"/>
</dbReference>
<dbReference type="GO" id="GO:0005794">
    <property type="term" value="C:Golgi apparatus"/>
    <property type="evidence" value="ECO:0007669"/>
    <property type="project" value="InterPro"/>
</dbReference>
<keyword evidence="9 11" id="KW-0472">Membrane</keyword>
<evidence type="ECO:0000313" key="16">
    <source>
        <dbReference type="EMBL" id="CAI5445317.1"/>
    </source>
</evidence>
<evidence type="ECO:0000256" key="6">
    <source>
        <dbReference type="ARBA" id="ARBA00022927"/>
    </source>
</evidence>
<feature type="transmembrane region" description="Helical" evidence="14">
    <location>
        <begin position="204"/>
        <end position="221"/>
    </location>
</feature>
<feature type="coiled-coil region" evidence="12">
    <location>
        <begin position="70"/>
        <end position="104"/>
    </location>
</feature>
<evidence type="ECO:0000256" key="11">
    <source>
        <dbReference type="PIRNR" id="PIRNR028865"/>
    </source>
</evidence>
<dbReference type="PIRSF" id="PIRSF028865">
    <property type="entry name" value="Membrin-2"/>
    <property type="match status" value="1"/>
</dbReference>
<accession>A0A9P1ILA8</accession>
<evidence type="ECO:0000256" key="9">
    <source>
        <dbReference type="ARBA" id="ARBA00023136"/>
    </source>
</evidence>
<keyword evidence="4" id="KW-0256">Endoplasmic reticulum</keyword>